<dbReference type="RefSeq" id="WP_160560935.1">
    <property type="nucleotide sequence ID" value="NZ_QZDT01000026.1"/>
</dbReference>
<dbReference type="AlphaFoldDB" id="A0A9X5BHQ3"/>
<proteinExistence type="predicted"/>
<evidence type="ECO:0000313" key="1">
    <source>
        <dbReference type="EMBL" id="NBJ93884.1"/>
    </source>
</evidence>
<comment type="caution">
    <text evidence="1">The sequence shown here is derived from an EMBL/GenBank/DDBJ whole genome shotgun (WGS) entry which is preliminary data.</text>
</comment>
<gene>
    <name evidence="1" type="ORF">D5281_15085</name>
</gene>
<name>A0A9X5BHQ3_9FIRM</name>
<protein>
    <submittedName>
        <fullName evidence="1">Uncharacterized protein</fullName>
    </submittedName>
</protein>
<keyword evidence="2" id="KW-1185">Reference proteome</keyword>
<accession>A0A9X5BHQ3</accession>
<dbReference type="Proteomes" id="UP001154420">
    <property type="component" value="Unassembled WGS sequence"/>
</dbReference>
<reference evidence="1" key="1">
    <citation type="submission" date="2018-09" db="EMBL/GenBank/DDBJ databases">
        <title>Murine metabolic-syndrome-specific gut microbial biobank.</title>
        <authorList>
            <person name="Liu C."/>
        </authorList>
    </citation>
    <scope>NUCLEOTIDE SEQUENCE</scope>
    <source>
        <strain evidence="1">D42-62</strain>
    </source>
</reference>
<dbReference type="EMBL" id="QZDT01000026">
    <property type="protein sequence ID" value="NBJ93884.1"/>
    <property type="molecule type" value="Genomic_DNA"/>
</dbReference>
<sequence length="97" mass="10539">MTKLPRPCPQYPPFTLRYGNMLVLLKLAAHGGPGAATRRSQALRVAARTFEVILFDGAGRQERETCIPPLSRPRPQAVIAPVPGPLAVLQPRTEGKT</sequence>
<organism evidence="1 2">
    <name type="scientific">Parablautia muri</name>
    <dbReference type="NCBI Taxonomy" id="2320879"/>
    <lineage>
        <taxon>Bacteria</taxon>
        <taxon>Bacillati</taxon>
        <taxon>Bacillota</taxon>
        <taxon>Clostridia</taxon>
        <taxon>Lachnospirales</taxon>
        <taxon>Lachnospiraceae</taxon>
        <taxon>Parablautia</taxon>
    </lineage>
</organism>
<evidence type="ECO:0000313" key="2">
    <source>
        <dbReference type="Proteomes" id="UP001154420"/>
    </source>
</evidence>